<sequence>MMGKSHFIISTGLTVSIMTMAGVPVTSAAVVAAAVSSLLPDIDEPNSILVSKTLSEPILRILQTIMLGAIVWILWKGLFGMPWDLGIAVAILFIVFLPLRSLRKVVMCLIGVGIIIYGREISPWNYMGGSLLIICTFLPHRGLTHTIYGTAAWTALLYGTTSHTGNSIWFAGGVSYLLHLLADSLTNRGVRLLPPLKWRLRFNLMSTGTRKGSAVENVCILLTIIITGLVFLPKLTGGG</sequence>
<feature type="transmembrane region" description="Helical" evidence="1">
    <location>
        <begin position="214"/>
        <end position="232"/>
    </location>
</feature>
<dbReference type="RefSeq" id="WP_347325002.1">
    <property type="nucleotide sequence ID" value="NZ_JBCGUH010000004.1"/>
</dbReference>
<keyword evidence="1" id="KW-0812">Transmembrane</keyword>
<dbReference type="PANTHER" id="PTHR35531">
    <property type="entry name" value="INNER MEMBRANE PROTEIN YBCI-RELATED"/>
    <property type="match status" value="1"/>
</dbReference>
<dbReference type="PANTHER" id="PTHR35531:SF1">
    <property type="entry name" value="INNER MEMBRANE PROTEIN YBCI-RELATED"/>
    <property type="match status" value="1"/>
</dbReference>
<accession>A0ABW4RK87</accession>
<comment type="caution">
    <text evidence="2">The sequence shown here is derived from an EMBL/GenBank/DDBJ whole genome shotgun (WGS) entry which is preliminary data.</text>
</comment>
<evidence type="ECO:0000256" key="1">
    <source>
        <dbReference type="SAM" id="Phobius"/>
    </source>
</evidence>
<gene>
    <name evidence="2" type="ORF">ACFSC9_10150</name>
</gene>
<feature type="transmembrane region" description="Helical" evidence="1">
    <location>
        <begin position="87"/>
        <end position="117"/>
    </location>
</feature>
<dbReference type="GO" id="GO:0016787">
    <property type="term" value="F:hydrolase activity"/>
    <property type="evidence" value="ECO:0007669"/>
    <property type="project" value="UniProtKB-KW"/>
</dbReference>
<dbReference type="EMBL" id="JBHUEH010000014">
    <property type="protein sequence ID" value="MFD1885888.1"/>
    <property type="molecule type" value="Genomic_DNA"/>
</dbReference>
<evidence type="ECO:0000313" key="2">
    <source>
        <dbReference type="EMBL" id="MFD1885888.1"/>
    </source>
</evidence>
<organism evidence="2 3">
    <name type="scientific">Paenibacillus wenxiniae</name>
    <dbReference type="NCBI Taxonomy" id="1636843"/>
    <lineage>
        <taxon>Bacteria</taxon>
        <taxon>Bacillati</taxon>
        <taxon>Bacillota</taxon>
        <taxon>Bacilli</taxon>
        <taxon>Bacillales</taxon>
        <taxon>Paenibacillaceae</taxon>
        <taxon>Paenibacillus</taxon>
    </lineage>
</organism>
<name>A0ABW4RK87_9BACL</name>
<keyword evidence="3" id="KW-1185">Reference proteome</keyword>
<evidence type="ECO:0000313" key="3">
    <source>
        <dbReference type="Proteomes" id="UP001597233"/>
    </source>
</evidence>
<dbReference type="InterPro" id="IPR007404">
    <property type="entry name" value="YdjM-like"/>
</dbReference>
<keyword evidence="1" id="KW-0472">Membrane</keyword>
<dbReference type="Pfam" id="PF04307">
    <property type="entry name" value="YdjM"/>
    <property type="match status" value="1"/>
</dbReference>
<keyword evidence="1" id="KW-1133">Transmembrane helix</keyword>
<keyword evidence="2" id="KW-0378">Hydrolase</keyword>
<reference evidence="3" key="1">
    <citation type="journal article" date="2019" name="Int. J. Syst. Evol. Microbiol.">
        <title>The Global Catalogue of Microorganisms (GCM) 10K type strain sequencing project: providing services to taxonomists for standard genome sequencing and annotation.</title>
        <authorList>
            <consortium name="The Broad Institute Genomics Platform"/>
            <consortium name="The Broad Institute Genome Sequencing Center for Infectious Disease"/>
            <person name="Wu L."/>
            <person name="Ma J."/>
        </authorList>
    </citation>
    <scope>NUCLEOTIDE SEQUENCE [LARGE SCALE GENOMIC DNA]</scope>
    <source>
        <strain evidence="3">CCUG 54950</strain>
    </source>
</reference>
<dbReference type="Proteomes" id="UP001597233">
    <property type="component" value="Unassembled WGS sequence"/>
</dbReference>
<proteinExistence type="predicted"/>
<protein>
    <submittedName>
        <fullName evidence="2">Metal-dependent hydrolase</fullName>
    </submittedName>
</protein>